<keyword evidence="4" id="KW-1185">Reference proteome</keyword>
<feature type="signal peptide" evidence="2">
    <location>
        <begin position="1"/>
        <end position="18"/>
    </location>
</feature>
<protein>
    <recommendedName>
        <fullName evidence="5">Extracellular membrane protein CFEM domain-containing protein</fullName>
    </recommendedName>
</protein>
<dbReference type="Proteomes" id="UP000193719">
    <property type="component" value="Unassembled WGS sequence"/>
</dbReference>
<organism evidence="3 4">
    <name type="scientific">Piromyces finnis</name>
    <dbReference type="NCBI Taxonomy" id="1754191"/>
    <lineage>
        <taxon>Eukaryota</taxon>
        <taxon>Fungi</taxon>
        <taxon>Fungi incertae sedis</taxon>
        <taxon>Chytridiomycota</taxon>
        <taxon>Chytridiomycota incertae sedis</taxon>
        <taxon>Neocallimastigomycetes</taxon>
        <taxon>Neocallimastigales</taxon>
        <taxon>Neocallimastigaceae</taxon>
        <taxon>Piromyces</taxon>
    </lineage>
</organism>
<dbReference type="OrthoDB" id="10529134at2759"/>
<reference evidence="3 4" key="1">
    <citation type="submission" date="2016-08" db="EMBL/GenBank/DDBJ databases">
        <title>Genomes of anaerobic fungi encode conserved fungal cellulosomes for biomass hydrolysis.</title>
        <authorList>
            <consortium name="DOE Joint Genome Institute"/>
            <person name="Haitjema C.H."/>
            <person name="Gilmore S.P."/>
            <person name="Henske J.K."/>
            <person name="Solomon K.V."/>
            <person name="De Groot R."/>
            <person name="Kuo A."/>
            <person name="Mondo S.J."/>
            <person name="Salamov A.A."/>
            <person name="Labutti K."/>
            <person name="Zhao Z."/>
            <person name="Chiniquy J."/>
            <person name="Barry K."/>
            <person name="Brewer H.M."/>
            <person name="Purvine S.O."/>
            <person name="Wright A.T."/>
            <person name="Boxma B."/>
            <person name="Van Alen T."/>
            <person name="Hackstein J.H."/>
            <person name="Baker S.E."/>
            <person name="Grigoriev I.V."/>
            <person name="O'Malley M.A."/>
        </authorList>
    </citation>
    <scope>NUCLEOTIDE SEQUENCE [LARGE SCALE GENOMIC DNA]</scope>
    <source>
        <strain evidence="4">finn</strain>
    </source>
</reference>
<dbReference type="EMBL" id="MCFH01000004">
    <property type="protein sequence ID" value="ORX58644.1"/>
    <property type="molecule type" value="Genomic_DNA"/>
</dbReference>
<accession>A0A1Y1VKN5</accession>
<evidence type="ECO:0000313" key="3">
    <source>
        <dbReference type="EMBL" id="ORX58644.1"/>
    </source>
</evidence>
<dbReference type="AlphaFoldDB" id="A0A1Y1VKN5"/>
<sequence length="209" mass="22026">MRISSAVVALLAATSAYANIDFAKFLKDASGNCKSDVGKYTDCLIKPTAGDYKERCSIINSEECENFFSNADKLLSTCIGSESVTSIIAPEKISELQKDYTKACKKFKEEAEAKKTTTTKTKTKTTTKVESKTEAKTSTTAATSAETTNASAANPVANDAAAANNGTLNNVVAGNSTAENNQTNVNQSSDATKVTVSLLLTVALVMLSF</sequence>
<evidence type="ECO:0000256" key="1">
    <source>
        <dbReference type="SAM" id="MobiDB-lite"/>
    </source>
</evidence>
<evidence type="ECO:0008006" key="5">
    <source>
        <dbReference type="Google" id="ProtNLM"/>
    </source>
</evidence>
<keyword evidence="2" id="KW-0732">Signal</keyword>
<proteinExistence type="predicted"/>
<gene>
    <name evidence="3" type="ORF">BCR36DRAFT_580244</name>
</gene>
<evidence type="ECO:0000256" key="2">
    <source>
        <dbReference type="SAM" id="SignalP"/>
    </source>
</evidence>
<reference evidence="3 4" key="2">
    <citation type="submission" date="2016-08" db="EMBL/GenBank/DDBJ databases">
        <title>Pervasive Adenine N6-methylation of Active Genes in Fungi.</title>
        <authorList>
            <consortium name="DOE Joint Genome Institute"/>
            <person name="Mondo S.J."/>
            <person name="Dannebaum R.O."/>
            <person name="Kuo R.C."/>
            <person name="Labutti K."/>
            <person name="Haridas S."/>
            <person name="Kuo A."/>
            <person name="Salamov A."/>
            <person name="Ahrendt S.R."/>
            <person name="Lipzen A."/>
            <person name="Sullivan W."/>
            <person name="Andreopoulos W.B."/>
            <person name="Clum A."/>
            <person name="Lindquist E."/>
            <person name="Daum C."/>
            <person name="Ramamoorthy G.K."/>
            <person name="Gryganskyi A."/>
            <person name="Culley D."/>
            <person name="Magnuson J.K."/>
            <person name="James T.Y."/>
            <person name="O'Malley M.A."/>
            <person name="Stajich J.E."/>
            <person name="Spatafora J.W."/>
            <person name="Visel A."/>
            <person name="Grigoriev I.V."/>
        </authorList>
    </citation>
    <scope>NUCLEOTIDE SEQUENCE [LARGE SCALE GENOMIC DNA]</scope>
    <source>
        <strain evidence="4">finn</strain>
    </source>
</reference>
<name>A0A1Y1VKN5_9FUNG</name>
<feature type="chain" id="PRO_5012575895" description="Extracellular membrane protein CFEM domain-containing protein" evidence="2">
    <location>
        <begin position="19"/>
        <end position="209"/>
    </location>
</feature>
<feature type="compositionally biased region" description="Low complexity" evidence="1">
    <location>
        <begin position="136"/>
        <end position="155"/>
    </location>
</feature>
<evidence type="ECO:0000313" key="4">
    <source>
        <dbReference type="Proteomes" id="UP000193719"/>
    </source>
</evidence>
<comment type="caution">
    <text evidence="3">The sequence shown here is derived from an EMBL/GenBank/DDBJ whole genome shotgun (WGS) entry which is preliminary data.</text>
</comment>
<feature type="compositionally biased region" description="Low complexity" evidence="1">
    <location>
        <begin position="116"/>
        <end position="126"/>
    </location>
</feature>
<feature type="region of interest" description="Disordered" evidence="1">
    <location>
        <begin position="115"/>
        <end position="155"/>
    </location>
</feature>